<dbReference type="SMART" id="SM01321">
    <property type="entry name" value="Y1_Tnp"/>
    <property type="match status" value="1"/>
</dbReference>
<dbReference type="GO" id="GO:0004803">
    <property type="term" value="F:transposase activity"/>
    <property type="evidence" value="ECO:0007669"/>
    <property type="project" value="InterPro"/>
</dbReference>
<dbReference type="Proteomes" id="UP000318878">
    <property type="component" value="Unassembled WGS sequence"/>
</dbReference>
<comment type="caution">
    <text evidence="2">The sequence shown here is derived from an EMBL/GenBank/DDBJ whole genome shotgun (WGS) entry which is preliminary data.</text>
</comment>
<dbReference type="PANTHER" id="PTHR33360">
    <property type="entry name" value="TRANSPOSASE FOR INSERTION SEQUENCE ELEMENT IS200"/>
    <property type="match status" value="1"/>
</dbReference>
<dbReference type="PANTHER" id="PTHR33360:SF2">
    <property type="entry name" value="TRANSPOSASE FOR INSERTION SEQUENCE ELEMENT IS200"/>
    <property type="match status" value="1"/>
</dbReference>
<dbReference type="Pfam" id="PF01797">
    <property type="entry name" value="Y1_Tnp"/>
    <property type="match status" value="1"/>
</dbReference>
<protein>
    <submittedName>
        <fullName evidence="2">Transposase IS200 like protein</fullName>
    </submittedName>
</protein>
<accession>A0A5C5UWE3</accession>
<dbReference type="NCBIfam" id="NF033573">
    <property type="entry name" value="transpos_IS200"/>
    <property type="match status" value="1"/>
</dbReference>
<dbReference type="InterPro" id="IPR036515">
    <property type="entry name" value="Transposase_17_sf"/>
</dbReference>
<keyword evidence="3" id="KW-1185">Reference proteome</keyword>
<dbReference type="AlphaFoldDB" id="A0A5C5UWE3"/>
<name>A0A5C5UWE3_9BACT</name>
<dbReference type="GO" id="GO:0003677">
    <property type="term" value="F:DNA binding"/>
    <property type="evidence" value="ECO:0007669"/>
    <property type="project" value="InterPro"/>
</dbReference>
<organism evidence="2 3">
    <name type="scientific">Blastopirellula retiformator</name>
    <dbReference type="NCBI Taxonomy" id="2527970"/>
    <lineage>
        <taxon>Bacteria</taxon>
        <taxon>Pseudomonadati</taxon>
        <taxon>Planctomycetota</taxon>
        <taxon>Planctomycetia</taxon>
        <taxon>Pirellulales</taxon>
        <taxon>Pirellulaceae</taxon>
        <taxon>Blastopirellula</taxon>
    </lineage>
</organism>
<gene>
    <name evidence="2" type="ORF">Enr8_48730</name>
</gene>
<dbReference type="EMBL" id="SJPF01000007">
    <property type="protein sequence ID" value="TWT29685.1"/>
    <property type="molecule type" value="Genomic_DNA"/>
</dbReference>
<evidence type="ECO:0000259" key="1">
    <source>
        <dbReference type="SMART" id="SM01321"/>
    </source>
</evidence>
<dbReference type="Gene3D" id="3.30.70.1290">
    <property type="entry name" value="Transposase IS200-like"/>
    <property type="match status" value="1"/>
</dbReference>
<sequence length="199" mass="23205">MERYRTSSHSRFDIKFHFVWVTKYRKPILVGEVGVRVRELVREVCRTNEIEILEGAVSRDHVDVLLSCPPNFAPSKIMQYIKGKSSRKLLMEFRHLQKQYWGRHLWARGYFVATSGNVTDEVIQEYIRHQDGTEPGDGGDLAQRFVVVTKLLQTRLTFRPVEIGDLFENALKDVDRMRTTCGHRKFLGRANSVRNEDHA</sequence>
<evidence type="ECO:0000313" key="3">
    <source>
        <dbReference type="Proteomes" id="UP000318878"/>
    </source>
</evidence>
<proteinExistence type="predicted"/>
<dbReference type="SUPFAM" id="SSF143422">
    <property type="entry name" value="Transposase IS200-like"/>
    <property type="match status" value="1"/>
</dbReference>
<feature type="domain" description="Transposase IS200-like" evidence="1">
    <location>
        <begin position="11"/>
        <end position="130"/>
    </location>
</feature>
<evidence type="ECO:0000313" key="2">
    <source>
        <dbReference type="EMBL" id="TWT29685.1"/>
    </source>
</evidence>
<reference evidence="2 3" key="1">
    <citation type="submission" date="2019-02" db="EMBL/GenBank/DDBJ databases">
        <title>Deep-cultivation of Planctomycetes and their phenomic and genomic characterization uncovers novel biology.</title>
        <authorList>
            <person name="Wiegand S."/>
            <person name="Jogler M."/>
            <person name="Boedeker C."/>
            <person name="Pinto D."/>
            <person name="Vollmers J."/>
            <person name="Rivas-Marin E."/>
            <person name="Kohn T."/>
            <person name="Peeters S.H."/>
            <person name="Heuer A."/>
            <person name="Rast P."/>
            <person name="Oberbeckmann S."/>
            <person name="Bunk B."/>
            <person name="Jeske O."/>
            <person name="Meyerdierks A."/>
            <person name="Storesund J.E."/>
            <person name="Kallscheuer N."/>
            <person name="Luecker S."/>
            <person name="Lage O.M."/>
            <person name="Pohl T."/>
            <person name="Merkel B.J."/>
            <person name="Hornburger P."/>
            <person name="Mueller R.-W."/>
            <person name="Bruemmer F."/>
            <person name="Labrenz M."/>
            <person name="Spormann A.M."/>
            <person name="Op Den Camp H."/>
            <person name="Overmann J."/>
            <person name="Amann R."/>
            <person name="Jetten M.S.M."/>
            <person name="Mascher T."/>
            <person name="Medema M.H."/>
            <person name="Devos D.P."/>
            <person name="Kaster A.-K."/>
            <person name="Ovreas L."/>
            <person name="Rohde M."/>
            <person name="Galperin M.Y."/>
            <person name="Jogler C."/>
        </authorList>
    </citation>
    <scope>NUCLEOTIDE SEQUENCE [LARGE SCALE GENOMIC DNA]</scope>
    <source>
        <strain evidence="2 3">Enr8</strain>
    </source>
</reference>
<dbReference type="InterPro" id="IPR002686">
    <property type="entry name" value="Transposase_17"/>
</dbReference>
<dbReference type="GO" id="GO:0006313">
    <property type="term" value="P:DNA transposition"/>
    <property type="evidence" value="ECO:0007669"/>
    <property type="project" value="InterPro"/>
</dbReference>